<dbReference type="AlphaFoldDB" id="A0A7C9BG22"/>
<comment type="caution">
    <text evidence="7">The sequence shown here is derived from an EMBL/GenBank/DDBJ whole genome shotgun (WGS) entry which is preliminary data.</text>
</comment>
<dbReference type="Pfam" id="PF07635">
    <property type="entry name" value="PSCyt1"/>
    <property type="match status" value="1"/>
</dbReference>
<dbReference type="InterPro" id="IPR011429">
    <property type="entry name" value="Cyt_c_Planctomycete-type"/>
</dbReference>
<dbReference type="Proteomes" id="UP000479293">
    <property type="component" value="Unassembled WGS sequence"/>
</dbReference>
<dbReference type="GO" id="GO:0020037">
    <property type="term" value="F:heme binding"/>
    <property type="evidence" value="ECO:0007669"/>
    <property type="project" value="InterPro"/>
</dbReference>
<feature type="domain" description="Cytochrome c" evidence="6">
    <location>
        <begin position="31"/>
        <end position="122"/>
    </location>
</feature>
<dbReference type="Pfam" id="PF07583">
    <property type="entry name" value="PSCyt2"/>
    <property type="match status" value="1"/>
</dbReference>
<keyword evidence="3 4" id="KW-0408">Iron</keyword>
<feature type="region of interest" description="Disordered" evidence="5">
    <location>
        <begin position="695"/>
        <end position="714"/>
    </location>
</feature>
<accession>A0A7C9BG22</accession>
<name>A0A7C9BG22_9BACT</name>
<reference evidence="7 8" key="1">
    <citation type="submission" date="2019-10" db="EMBL/GenBank/DDBJ databases">
        <title>Draft Genome Sequence of Cytophagaceae sp. SJW1-29.</title>
        <authorList>
            <person name="Choi A."/>
        </authorList>
    </citation>
    <scope>NUCLEOTIDE SEQUENCE [LARGE SCALE GENOMIC DNA]</scope>
    <source>
        <strain evidence="7 8">SJW1-29</strain>
    </source>
</reference>
<organism evidence="7 8">
    <name type="scientific">Salmonirosea aquatica</name>
    <dbReference type="NCBI Taxonomy" id="2654236"/>
    <lineage>
        <taxon>Bacteria</taxon>
        <taxon>Pseudomonadati</taxon>
        <taxon>Bacteroidota</taxon>
        <taxon>Cytophagia</taxon>
        <taxon>Cytophagales</taxon>
        <taxon>Spirosomataceae</taxon>
        <taxon>Salmonirosea</taxon>
    </lineage>
</organism>
<keyword evidence="8" id="KW-1185">Reference proteome</keyword>
<feature type="compositionally biased region" description="Basic and acidic residues" evidence="5">
    <location>
        <begin position="702"/>
        <end position="712"/>
    </location>
</feature>
<evidence type="ECO:0000313" key="7">
    <source>
        <dbReference type="EMBL" id="MPR34201.1"/>
    </source>
</evidence>
<protein>
    <submittedName>
        <fullName evidence="7">DUF1553 domain-containing protein</fullName>
    </submittedName>
</protein>
<evidence type="ECO:0000256" key="4">
    <source>
        <dbReference type="PROSITE-ProRule" id="PRU00433"/>
    </source>
</evidence>
<dbReference type="PANTHER" id="PTHR35889">
    <property type="entry name" value="CYCLOINULO-OLIGOSACCHARIDE FRUCTANOTRANSFERASE-RELATED"/>
    <property type="match status" value="1"/>
</dbReference>
<dbReference type="GO" id="GO:0009055">
    <property type="term" value="F:electron transfer activity"/>
    <property type="evidence" value="ECO:0007669"/>
    <property type="project" value="InterPro"/>
</dbReference>
<dbReference type="EMBL" id="WHLY01000002">
    <property type="protein sequence ID" value="MPR34201.1"/>
    <property type="molecule type" value="Genomic_DNA"/>
</dbReference>
<dbReference type="SUPFAM" id="SSF46626">
    <property type="entry name" value="Cytochrome c"/>
    <property type="match status" value="1"/>
</dbReference>
<evidence type="ECO:0000259" key="6">
    <source>
        <dbReference type="PROSITE" id="PS51007"/>
    </source>
</evidence>
<dbReference type="InterPro" id="IPR036909">
    <property type="entry name" value="Cyt_c-like_dom_sf"/>
</dbReference>
<keyword evidence="1 4" id="KW-0349">Heme</keyword>
<evidence type="ECO:0000313" key="8">
    <source>
        <dbReference type="Proteomes" id="UP000479293"/>
    </source>
</evidence>
<dbReference type="GO" id="GO:0046872">
    <property type="term" value="F:metal ion binding"/>
    <property type="evidence" value="ECO:0007669"/>
    <property type="project" value="UniProtKB-KW"/>
</dbReference>
<proteinExistence type="predicted"/>
<dbReference type="PROSITE" id="PS51007">
    <property type="entry name" value="CYTC"/>
    <property type="match status" value="1"/>
</dbReference>
<evidence type="ECO:0000256" key="5">
    <source>
        <dbReference type="SAM" id="MobiDB-lite"/>
    </source>
</evidence>
<dbReference type="InterPro" id="IPR009056">
    <property type="entry name" value="Cyt_c-like_dom"/>
</dbReference>
<keyword evidence="2 4" id="KW-0479">Metal-binding</keyword>
<dbReference type="Pfam" id="PF07587">
    <property type="entry name" value="PSD1"/>
    <property type="match status" value="1"/>
</dbReference>
<evidence type="ECO:0000256" key="1">
    <source>
        <dbReference type="ARBA" id="ARBA00022617"/>
    </source>
</evidence>
<dbReference type="CDD" id="cd04084">
    <property type="entry name" value="CBM6_xylanase-like"/>
    <property type="match status" value="1"/>
</dbReference>
<dbReference type="PANTHER" id="PTHR35889:SF3">
    <property type="entry name" value="F-BOX DOMAIN-CONTAINING PROTEIN"/>
    <property type="match status" value="1"/>
</dbReference>
<evidence type="ECO:0000256" key="3">
    <source>
        <dbReference type="ARBA" id="ARBA00023004"/>
    </source>
</evidence>
<gene>
    <name evidence="7" type="ORF">GBK04_12750</name>
</gene>
<dbReference type="RefSeq" id="WP_152760205.1">
    <property type="nucleotide sequence ID" value="NZ_WHLY01000002.1"/>
</dbReference>
<dbReference type="InterPro" id="IPR022655">
    <property type="entry name" value="DUF1553"/>
</dbReference>
<evidence type="ECO:0000256" key="2">
    <source>
        <dbReference type="ARBA" id="ARBA00022723"/>
    </source>
</evidence>
<sequence>MKNSLLIGSGILLTSLSTWLGINWFGHQRVDYNADVKPILNKHCMGCHGGVKKAGNVSFLFEEEMLKPGKSGKVPVVRGDADASEMIRRIQSHDPDERMPRKGVPLSKDEIATLKNWINQGATWEKHWSYRRIEKPEVPSLRSFGNLYGLLNTDEMSWVQNEIDPFVLQKMREHGLSPSPKVDKGTLIRRVSLDLTGLPPTEQEVRAFEKDNSPGAYEKVVDRLLQSPGYGERWTAMWMDLARYADTKGYESDGSRSIWRYRDYVIRSFNEDKPFDQFTIEQLAGDLLPRQKDGLPAEENLIATGFHRNTMTNNEGGTDDEEFRNAALIDRVNTTWEVWQGTTFGCIQCHSHPYDPIPHKDYYRYLAFFNNTRDEDVWDEWPKLQFYSGEDSARLERVREWTQQYNPAQVDELTRFMKIMEPKINSHQFVPGDESTFILISYYAVKGHGNARIPPVDLTGAENLLINFTTKAENAVLTFHLDSLAGPVLSRIKVPVSDTVLIAPITKTTGKHPIFLSLDSPKSPNEWVRIAWVAFQKALPGRDQPGYAERLADYATVITRPTDGMPILWEGTGDFARKTHVFERGNWLVKGAQVQPGVPELMPSMPAGFPRNRLGLARWIVDRENPLTARVIVNRFWEQLFGRGIVETVEDFGSQGSEPTHRELLDWLAVRFMEEDQWSVKKLLKRIVLSATYQQSSQSDPARQDRDPHNEWLSRGPRVRLSAEQVRDQALASVGLLSTKMYGPSVMPPQPEGIWQSPYNGDKWVTSEGENRYRRSLYTYWKRTAPYPSMITFDAPSREFCQSRRLITNTPLQALVTLNDPVYLEAAEQLALTMQQRGRTPSQQLAAGYLLLTHKAIGPQNLRVLLKTYHQALTTYRHAPAQADSLLHYGNRPTPQRAALAVAANVLLNMDQVLVKE</sequence>
<dbReference type="InterPro" id="IPR011444">
    <property type="entry name" value="DUF1549"/>
</dbReference>